<dbReference type="Gene3D" id="3.90.1150.10">
    <property type="entry name" value="Aspartate Aminotransferase, domain 1"/>
    <property type="match status" value="1"/>
</dbReference>
<dbReference type="InterPro" id="IPR020578">
    <property type="entry name" value="Aminotrans_V_PyrdxlP_BS"/>
</dbReference>
<dbReference type="InterPro" id="IPR000192">
    <property type="entry name" value="Aminotrans_V_dom"/>
</dbReference>
<dbReference type="AlphaFoldDB" id="A0A2W5HM31"/>
<name>A0A2W5HM31_9BACT</name>
<comment type="catalytic activity">
    <reaction evidence="8">
        <text>(sulfur carrier)-H + L-cysteine = (sulfur carrier)-SH + L-alanine</text>
        <dbReference type="Rhea" id="RHEA:43892"/>
        <dbReference type="Rhea" id="RHEA-COMP:14737"/>
        <dbReference type="Rhea" id="RHEA-COMP:14739"/>
        <dbReference type="ChEBI" id="CHEBI:29917"/>
        <dbReference type="ChEBI" id="CHEBI:35235"/>
        <dbReference type="ChEBI" id="CHEBI:57972"/>
        <dbReference type="ChEBI" id="CHEBI:64428"/>
        <dbReference type="EC" id="2.8.1.7"/>
    </reaction>
</comment>
<evidence type="ECO:0000256" key="8">
    <source>
        <dbReference type="ARBA" id="ARBA00050776"/>
    </source>
</evidence>
<comment type="similarity">
    <text evidence="2">Belongs to the class-V pyridoxal-phosphate-dependent aminotransferase family. NifS/IscS subfamily.</text>
</comment>
<protein>
    <recommendedName>
        <fullName evidence="3">cysteine desulfurase</fullName>
        <ecNumber evidence="3">2.8.1.7</ecNumber>
    </recommendedName>
</protein>
<dbReference type="EC" id="2.8.1.7" evidence="3"/>
<dbReference type="PROSITE" id="PS00595">
    <property type="entry name" value="AA_TRANSFER_CLASS_5"/>
    <property type="match status" value="1"/>
</dbReference>
<dbReference type="GO" id="GO:0051536">
    <property type="term" value="F:iron-sulfur cluster binding"/>
    <property type="evidence" value="ECO:0007669"/>
    <property type="project" value="UniProtKB-KW"/>
</dbReference>
<dbReference type="Pfam" id="PF00266">
    <property type="entry name" value="Aminotran_5"/>
    <property type="match status" value="1"/>
</dbReference>
<evidence type="ECO:0000256" key="9">
    <source>
        <dbReference type="RuleBase" id="RU004504"/>
    </source>
</evidence>
<proteinExistence type="inferred from homology"/>
<evidence type="ECO:0000256" key="6">
    <source>
        <dbReference type="ARBA" id="ARBA00023004"/>
    </source>
</evidence>
<dbReference type="SUPFAM" id="SSF53383">
    <property type="entry name" value="PLP-dependent transferases"/>
    <property type="match status" value="1"/>
</dbReference>
<dbReference type="InterPro" id="IPR015422">
    <property type="entry name" value="PyrdxlP-dep_Trfase_small"/>
</dbReference>
<dbReference type="InterPro" id="IPR015424">
    <property type="entry name" value="PyrdxlP-dep_Trfase"/>
</dbReference>
<keyword evidence="6" id="KW-0408">Iron</keyword>
<accession>A0A2W5HM31</accession>
<evidence type="ECO:0000259" key="10">
    <source>
        <dbReference type="Pfam" id="PF00266"/>
    </source>
</evidence>
<dbReference type="GO" id="GO:0031071">
    <property type="term" value="F:cysteine desulfurase activity"/>
    <property type="evidence" value="ECO:0007669"/>
    <property type="project" value="UniProtKB-EC"/>
</dbReference>
<dbReference type="PANTHER" id="PTHR11601">
    <property type="entry name" value="CYSTEINE DESULFURYLASE FAMILY MEMBER"/>
    <property type="match status" value="1"/>
</dbReference>
<organism evidence="11 12">
    <name type="scientific">Micavibrio aeruginosavorus</name>
    <dbReference type="NCBI Taxonomy" id="349221"/>
    <lineage>
        <taxon>Bacteria</taxon>
        <taxon>Pseudomonadati</taxon>
        <taxon>Bdellovibrionota</taxon>
        <taxon>Bdellovibrionia</taxon>
        <taxon>Bdellovibrionales</taxon>
        <taxon>Pseudobdellovibrionaceae</taxon>
        <taxon>Micavibrio</taxon>
    </lineage>
</organism>
<comment type="cofactor">
    <cofactor evidence="1 9">
        <name>pyridoxal 5'-phosphate</name>
        <dbReference type="ChEBI" id="CHEBI:597326"/>
    </cofactor>
</comment>
<dbReference type="GO" id="GO:0046872">
    <property type="term" value="F:metal ion binding"/>
    <property type="evidence" value="ECO:0007669"/>
    <property type="project" value="UniProtKB-KW"/>
</dbReference>
<dbReference type="EMBL" id="QFOT01000104">
    <property type="protein sequence ID" value="PZP54859.1"/>
    <property type="molecule type" value="Genomic_DNA"/>
</dbReference>
<evidence type="ECO:0000256" key="7">
    <source>
        <dbReference type="ARBA" id="ARBA00023014"/>
    </source>
</evidence>
<evidence type="ECO:0000256" key="5">
    <source>
        <dbReference type="ARBA" id="ARBA00022898"/>
    </source>
</evidence>
<feature type="non-terminal residue" evidence="11">
    <location>
        <position position="1"/>
    </location>
</feature>
<evidence type="ECO:0000313" key="11">
    <source>
        <dbReference type="EMBL" id="PZP54859.1"/>
    </source>
</evidence>
<gene>
    <name evidence="11" type="ORF">DI586_08605</name>
</gene>
<evidence type="ECO:0000256" key="1">
    <source>
        <dbReference type="ARBA" id="ARBA00001933"/>
    </source>
</evidence>
<dbReference type="InterPro" id="IPR015421">
    <property type="entry name" value="PyrdxlP-dep_Trfase_major"/>
</dbReference>
<dbReference type="Proteomes" id="UP000249739">
    <property type="component" value="Unassembled WGS sequence"/>
</dbReference>
<evidence type="ECO:0000256" key="2">
    <source>
        <dbReference type="ARBA" id="ARBA00006490"/>
    </source>
</evidence>
<evidence type="ECO:0000256" key="3">
    <source>
        <dbReference type="ARBA" id="ARBA00012239"/>
    </source>
</evidence>
<evidence type="ECO:0000313" key="12">
    <source>
        <dbReference type="Proteomes" id="UP000249739"/>
    </source>
</evidence>
<dbReference type="PANTHER" id="PTHR11601:SF34">
    <property type="entry name" value="CYSTEINE DESULFURASE"/>
    <property type="match status" value="1"/>
</dbReference>
<evidence type="ECO:0000256" key="4">
    <source>
        <dbReference type="ARBA" id="ARBA00022723"/>
    </source>
</evidence>
<keyword evidence="7" id="KW-0411">Iron-sulfur</keyword>
<sequence length="270" mass="29489">KYRSVELVLIDPNYKGLIDPLEVQSHMSSSVGLLSFMTVNHEIGTIQPIQELCSLAHQYGAFLHTDAAQAGMFLDLDVKDSGVDLMSISAHKIYGPKGIGSLFIRRDLQNKIQPLIHGGGQENGLRSGTLPTMLCVGFGKACDLIKIEREKNHEHLLNVSNKFLERLKEKAPNISLNGDTFLRHPGNINIQFPGFDAQDLLQRLQPFIAASTGSACTSGSEEPSHVLSALGMHPSEARSCIRFSFGTSTTEEDILNAVDAIVEILNSVHD</sequence>
<comment type="caution">
    <text evidence="11">The sequence shown here is derived from an EMBL/GenBank/DDBJ whole genome shotgun (WGS) entry which is preliminary data.</text>
</comment>
<reference evidence="11 12" key="1">
    <citation type="submission" date="2017-08" db="EMBL/GenBank/DDBJ databases">
        <title>Infants hospitalized years apart are colonized by the same room-sourced microbial strains.</title>
        <authorList>
            <person name="Brooks B."/>
            <person name="Olm M.R."/>
            <person name="Firek B.A."/>
            <person name="Baker R."/>
            <person name="Thomas B.C."/>
            <person name="Morowitz M.J."/>
            <person name="Banfield J.F."/>
        </authorList>
    </citation>
    <scope>NUCLEOTIDE SEQUENCE [LARGE SCALE GENOMIC DNA]</scope>
    <source>
        <strain evidence="11">S2_006_000_R2_64</strain>
    </source>
</reference>
<keyword evidence="4" id="KW-0479">Metal-binding</keyword>
<keyword evidence="5" id="KW-0663">Pyridoxal phosphate</keyword>
<feature type="domain" description="Aminotransferase class V" evidence="10">
    <location>
        <begin position="3"/>
        <end position="254"/>
    </location>
</feature>
<dbReference type="Gene3D" id="3.40.640.10">
    <property type="entry name" value="Type I PLP-dependent aspartate aminotransferase-like (Major domain)"/>
    <property type="match status" value="1"/>
</dbReference>